<proteinExistence type="predicted"/>
<keyword evidence="1" id="KW-0472">Membrane</keyword>
<comment type="caution">
    <text evidence="2">The sequence shown here is derived from an EMBL/GenBank/DDBJ whole genome shotgun (WGS) entry which is preliminary data.</text>
</comment>
<feature type="transmembrane region" description="Helical" evidence="1">
    <location>
        <begin position="12"/>
        <end position="29"/>
    </location>
</feature>
<keyword evidence="1" id="KW-0812">Transmembrane</keyword>
<organism evidence="2 3">
    <name type="scientific">Candidatus Dechloromonas phosphorivorans</name>
    <dbReference type="NCBI Taxonomy" id="2899244"/>
    <lineage>
        <taxon>Bacteria</taxon>
        <taxon>Pseudomonadati</taxon>
        <taxon>Pseudomonadota</taxon>
        <taxon>Betaproteobacteria</taxon>
        <taxon>Rhodocyclales</taxon>
        <taxon>Azonexaceae</taxon>
        <taxon>Dechloromonas</taxon>
    </lineage>
</organism>
<name>A0A9D7QHC3_9RHOO</name>
<evidence type="ECO:0000313" key="2">
    <source>
        <dbReference type="EMBL" id="MBK8890106.1"/>
    </source>
</evidence>
<dbReference type="Pfam" id="PF14235">
    <property type="entry name" value="DUF4337"/>
    <property type="match status" value="1"/>
</dbReference>
<sequence length="207" mass="22502">MSDDDERSSTFEMICGLTLAILAAVLAITDLGAGKYGDDEIIAHNQKANAFEWYQAKGIKQSLVEGQRDLLRILLESRVIPPEAEGNMGKLLSSLDADIGRYQKERKEILLGSKAVGQENWVLEEDDKLGQVKGAREWEAETKALGAAGDTFDIATFFLQICLVMGAVSLILKGKRMRNSFYGMMVLLGAVGAAYSVMAFVQAGAFA</sequence>
<dbReference type="AlphaFoldDB" id="A0A9D7QHC3"/>
<reference evidence="2" key="1">
    <citation type="submission" date="2020-10" db="EMBL/GenBank/DDBJ databases">
        <title>Connecting structure to function with the recovery of over 1000 high-quality activated sludge metagenome-assembled genomes encoding full-length rRNA genes using long-read sequencing.</title>
        <authorList>
            <person name="Singleton C.M."/>
            <person name="Petriglieri F."/>
            <person name="Kristensen J.M."/>
            <person name="Kirkegaard R.H."/>
            <person name="Michaelsen T.Y."/>
            <person name="Andersen M.H."/>
            <person name="Karst S.M."/>
            <person name="Dueholm M.S."/>
            <person name="Nielsen P.H."/>
            <person name="Albertsen M."/>
        </authorList>
    </citation>
    <scope>NUCLEOTIDE SEQUENCE</scope>
    <source>
        <strain evidence="2">OdNE_18-Q3-R46-58_BAT3C.305</strain>
    </source>
</reference>
<protein>
    <submittedName>
        <fullName evidence="2">DUF4337 domain-containing protein</fullName>
    </submittedName>
</protein>
<dbReference type="InterPro" id="IPR025570">
    <property type="entry name" value="DUF4337"/>
</dbReference>
<accession>A0A9D7QHC3</accession>
<keyword evidence="1" id="KW-1133">Transmembrane helix</keyword>
<dbReference type="EMBL" id="JADKBR010000005">
    <property type="protein sequence ID" value="MBK8890106.1"/>
    <property type="molecule type" value="Genomic_DNA"/>
</dbReference>
<evidence type="ECO:0000313" key="3">
    <source>
        <dbReference type="Proteomes" id="UP000808146"/>
    </source>
</evidence>
<gene>
    <name evidence="2" type="ORF">IPN75_06750</name>
</gene>
<feature type="transmembrane region" description="Helical" evidence="1">
    <location>
        <begin position="154"/>
        <end position="172"/>
    </location>
</feature>
<feature type="transmembrane region" description="Helical" evidence="1">
    <location>
        <begin position="184"/>
        <end position="205"/>
    </location>
</feature>
<dbReference type="Proteomes" id="UP000808146">
    <property type="component" value="Unassembled WGS sequence"/>
</dbReference>
<evidence type="ECO:0000256" key="1">
    <source>
        <dbReference type="SAM" id="Phobius"/>
    </source>
</evidence>